<accession>A0A443JVE3</accession>
<gene>
    <name evidence="4" type="ORF">D2T30_00915</name>
</gene>
<keyword evidence="2" id="KW-0472">Membrane</keyword>
<evidence type="ECO:0000256" key="1">
    <source>
        <dbReference type="SAM" id="MobiDB-lite"/>
    </source>
</evidence>
<feature type="transmembrane region" description="Helical" evidence="2">
    <location>
        <begin position="27"/>
        <end position="47"/>
    </location>
</feature>
<evidence type="ECO:0000313" key="5">
    <source>
        <dbReference type="Proteomes" id="UP000284476"/>
    </source>
</evidence>
<keyword evidence="2" id="KW-1133">Transmembrane helix</keyword>
<sequence length="170" mass="18363">MPTDPKIPAPPAADQTPPPPRSDKTDIVAGLLLMLTAGLFGWQTTGLNIGTTLRMGPGYFPAILSGLLFLLGLVIFVKSFRSTTEEPIGRIAWRGMLLILPAPVFFGLTVRGLGFVPSIFLATLIASMASMRMKPLMALVLSVIVTIFSALVFSYALGLPFRRFGPWLPF</sequence>
<feature type="domain" description="DUF1468" evidence="3">
    <location>
        <begin position="28"/>
        <end position="161"/>
    </location>
</feature>
<comment type="caution">
    <text evidence="4">The sequence shown here is derived from an EMBL/GenBank/DDBJ whole genome shotgun (WGS) entry which is preliminary data.</text>
</comment>
<feature type="transmembrane region" description="Helical" evidence="2">
    <location>
        <begin position="136"/>
        <end position="157"/>
    </location>
</feature>
<feature type="transmembrane region" description="Helical" evidence="2">
    <location>
        <begin position="97"/>
        <end position="124"/>
    </location>
</feature>
<protein>
    <submittedName>
        <fullName evidence="4">Tripartite tricarboxylate transporter TctB family protein</fullName>
    </submittedName>
</protein>
<dbReference type="AlphaFoldDB" id="A0A443JVE3"/>
<feature type="compositionally biased region" description="Pro residues" evidence="1">
    <location>
        <begin position="1"/>
        <end position="20"/>
    </location>
</feature>
<dbReference type="Proteomes" id="UP000284476">
    <property type="component" value="Unassembled WGS sequence"/>
</dbReference>
<dbReference type="InterPro" id="IPR009936">
    <property type="entry name" value="DUF1468"/>
</dbReference>
<dbReference type="Pfam" id="PF07331">
    <property type="entry name" value="TctB"/>
    <property type="match status" value="1"/>
</dbReference>
<keyword evidence="2" id="KW-0812">Transmembrane</keyword>
<dbReference type="RefSeq" id="WP_128207257.1">
    <property type="nucleotide sequence ID" value="NZ_JBHRSO010000057.1"/>
</dbReference>
<feature type="transmembrane region" description="Helical" evidence="2">
    <location>
        <begin position="59"/>
        <end position="77"/>
    </location>
</feature>
<evidence type="ECO:0000256" key="2">
    <source>
        <dbReference type="SAM" id="Phobius"/>
    </source>
</evidence>
<evidence type="ECO:0000313" key="4">
    <source>
        <dbReference type="EMBL" id="RWR24500.1"/>
    </source>
</evidence>
<evidence type="ECO:0000259" key="3">
    <source>
        <dbReference type="Pfam" id="PF07331"/>
    </source>
</evidence>
<name>A0A443JVE3_9RHOB</name>
<organism evidence="4 5">
    <name type="scientific">Paenirhodobacter populi</name>
    <dbReference type="NCBI Taxonomy" id="2306993"/>
    <lineage>
        <taxon>Bacteria</taxon>
        <taxon>Pseudomonadati</taxon>
        <taxon>Pseudomonadota</taxon>
        <taxon>Alphaproteobacteria</taxon>
        <taxon>Rhodobacterales</taxon>
        <taxon>Rhodobacter group</taxon>
        <taxon>Paenirhodobacter</taxon>
    </lineage>
</organism>
<proteinExistence type="predicted"/>
<feature type="region of interest" description="Disordered" evidence="1">
    <location>
        <begin position="1"/>
        <end position="22"/>
    </location>
</feature>
<reference evidence="4 5" key="1">
    <citation type="submission" date="2019-01" db="EMBL/GenBank/DDBJ databases">
        <title>Sinorhodobacter populi sp. nov. isolated from the symptomatic bark tissue of Populus euramericana canker.</title>
        <authorList>
            <person name="Xu G."/>
        </authorList>
    </citation>
    <scope>NUCLEOTIDE SEQUENCE [LARGE SCALE GENOMIC DNA]</scope>
    <source>
        <strain evidence="4 5">SK2B-1</strain>
    </source>
</reference>
<dbReference type="EMBL" id="SAUZ01000001">
    <property type="protein sequence ID" value="RWR24500.1"/>
    <property type="molecule type" value="Genomic_DNA"/>
</dbReference>